<organism evidence="2 3">
    <name type="scientific">Gordonia tangerina</name>
    <dbReference type="NCBI Taxonomy" id="2911060"/>
    <lineage>
        <taxon>Bacteria</taxon>
        <taxon>Bacillati</taxon>
        <taxon>Actinomycetota</taxon>
        <taxon>Actinomycetes</taxon>
        <taxon>Mycobacteriales</taxon>
        <taxon>Gordoniaceae</taxon>
        <taxon>Gordonia</taxon>
    </lineage>
</organism>
<reference evidence="2" key="1">
    <citation type="submission" date="2022-01" db="EMBL/GenBank/DDBJ databases">
        <title>Gordonia xiamenensis sp. nov., isolated from surface seawater in Xiamen.</title>
        <authorList>
            <person name="He Y.F."/>
        </authorList>
    </citation>
    <scope>NUCLEOTIDE SEQUENCE</scope>
    <source>
        <strain evidence="2">GW1C4-4</strain>
    </source>
</reference>
<evidence type="ECO:0000313" key="2">
    <source>
        <dbReference type="EMBL" id="MCF3938532.1"/>
    </source>
</evidence>
<keyword evidence="1" id="KW-0472">Membrane</keyword>
<accession>A0ABS9DH24</accession>
<dbReference type="RefSeq" id="WP_235723276.1">
    <property type="nucleotide sequence ID" value="NZ_JAKGCU010000006.1"/>
</dbReference>
<protein>
    <submittedName>
        <fullName evidence="2">Uncharacterized protein</fullName>
    </submittedName>
</protein>
<feature type="transmembrane region" description="Helical" evidence="1">
    <location>
        <begin position="37"/>
        <end position="56"/>
    </location>
</feature>
<keyword evidence="1" id="KW-0812">Transmembrane</keyword>
<comment type="caution">
    <text evidence="2">The sequence shown here is derived from an EMBL/GenBank/DDBJ whole genome shotgun (WGS) entry which is preliminary data.</text>
</comment>
<keyword evidence="3" id="KW-1185">Reference proteome</keyword>
<proteinExistence type="predicted"/>
<keyword evidence="1" id="KW-1133">Transmembrane helix</keyword>
<name>A0ABS9DH24_9ACTN</name>
<sequence length="60" mass="6134">MSTPSQESASEVAPVTVLSSTDDEVPSALVTAPRSELVISALLLITTAAMLVALFTSAGW</sequence>
<dbReference type="EMBL" id="JAKGCU010000006">
    <property type="protein sequence ID" value="MCF3938532.1"/>
    <property type="molecule type" value="Genomic_DNA"/>
</dbReference>
<evidence type="ECO:0000256" key="1">
    <source>
        <dbReference type="SAM" id="Phobius"/>
    </source>
</evidence>
<dbReference type="Proteomes" id="UP001108089">
    <property type="component" value="Unassembled WGS sequence"/>
</dbReference>
<gene>
    <name evidence="2" type="ORF">L1892_09095</name>
</gene>
<evidence type="ECO:0000313" key="3">
    <source>
        <dbReference type="Proteomes" id="UP001108089"/>
    </source>
</evidence>